<name>A0A939E1T3_9CORY</name>
<dbReference type="RefSeq" id="WP_207279337.1">
    <property type="nucleotide sequence ID" value="NZ_JAFLEQ010000016.1"/>
</dbReference>
<protein>
    <submittedName>
        <fullName evidence="1">Uncharacterized protein</fullName>
    </submittedName>
</protein>
<organism evidence="1 2">
    <name type="scientific">Corynebacterium mendelii</name>
    <dbReference type="NCBI Taxonomy" id="2765362"/>
    <lineage>
        <taxon>Bacteria</taxon>
        <taxon>Bacillati</taxon>
        <taxon>Actinomycetota</taxon>
        <taxon>Actinomycetes</taxon>
        <taxon>Mycobacteriales</taxon>
        <taxon>Corynebacteriaceae</taxon>
        <taxon>Corynebacterium</taxon>
    </lineage>
</organism>
<gene>
    <name evidence="1" type="ORF">JZY06_09695</name>
</gene>
<evidence type="ECO:0000313" key="2">
    <source>
        <dbReference type="Proteomes" id="UP000664332"/>
    </source>
</evidence>
<evidence type="ECO:0000313" key="1">
    <source>
        <dbReference type="EMBL" id="MBN9644880.1"/>
    </source>
</evidence>
<dbReference type="AlphaFoldDB" id="A0A939E1T3"/>
<dbReference type="Proteomes" id="UP000664332">
    <property type="component" value="Unassembled WGS sequence"/>
</dbReference>
<sequence>MRFEPDDKELGRIVQPAVEECADSLNREFQTLYRCWQGQPQERIKEAIREVFTRHGGTVSEKELTDYARLISDGTNIRFLP</sequence>
<accession>A0A939E1T3</accession>
<keyword evidence="2" id="KW-1185">Reference proteome</keyword>
<proteinExistence type="predicted"/>
<reference evidence="1" key="1">
    <citation type="submission" date="2021-03" db="EMBL/GenBank/DDBJ databases">
        <authorList>
            <person name="Sun Q."/>
        </authorList>
    </citation>
    <scope>NUCLEOTIDE SEQUENCE</scope>
    <source>
        <strain evidence="1">CCM 8862</strain>
    </source>
</reference>
<comment type="caution">
    <text evidence="1">The sequence shown here is derived from an EMBL/GenBank/DDBJ whole genome shotgun (WGS) entry which is preliminary data.</text>
</comment>
<dbReference type="EMBL" id="JAFLEQ010000016">
    <property type="protein sequence ID" value="MBN9644880.1"/>
    <property type="molecule type" value="Genomic_DNA"/>
</dbReference>